<sequence>MKYSSGEKVLPLAPVSDKLQLDQFLLDSKPDADIAAELQSLGQLIQQHVENNYHLQPVQRSPNVLAQTLVQLGLYEQDSSAAISLASLAVDPRTRWAALQHVISRVTFASSSLDAVNAALTRWRQLSAFLLHPTRSERTPLVPSEDVSTQQAQQLAVALGRFLDAFVSGDREVRYEQENHLREVIVECAAFGYLLFSQPSEFQFRYNDESSSNGIVICPGLDKIADEEGRRYAKPYTLVAPVVEGA</sequence>
<organism evidence="1 2">
    <name type="scientific">Eutypa lata (strain UCR-EL1)</name>
    <name type="common">Grapevine dieback disease fungus</name>
    <name type="synonym">Eutypa armeniacae</name>
    <dbReference type="NCBI Taxonomy" id="1287681"/>
    <lineage>
        <taxon>Eukaryota</taxon>
        <taxon>Fungi</taxon>
        <taxon>Dikarya</taxon>
        <taxon>Ascomycota</taxon>
        <taxon>Pezizomycotina</taxon>
        <taxon>Sordariomycetes</taxon>
        <taxon>Xylariomycetidae</taxon>
        <taxon>Xylariales</taxon>
        <taxon>Diatrypaceae</taxon>
        <taxon>Eutypa</taxon>
    </lineage>
</organism>
<dbReference type="EMBL" id="KB705830">
    <property type="protein sequence ID" value="EMR70587.1"/>
    <property type="molecule type" value="Genomic_DNA"/>
</dbReference>
<name>M7T224_EUTLA</name>
<reference evidence="2" key="1">
    <citation type="journal article" date="2013" name="Genome Announc.">
        <title>Draft genome sequence of the grapevine dieback fungus Eutypa lata UCR-EL1.</title>
        <authorList>
            <person name="Blanco-Ulate B."/>
            <person name="Rolshausen P.E."/>
            <person name="Cantu D."/>
        </authorList>
    </citation>
    <scope>NUCLEOTIDE SEQUENCE [LARGE SCALE GENOMIC DNA]</scope>
    <source>
        <strain evidence="2">UCR-EL1</strain>
    </source>
</reference>
<dbReference type="HOGENOM" id="CLU_039749_0_0_1"/>
<dbReference type="OrthoDB" id="5421765at2759"/>
<dbReference type="Proteomes" id="UP000012174">
    <property type="component" value="Unassembled WGS sequence"/>
</dbReference>
<dbReference type="AlphaFoldDB" id="M7T224"/>
<dbReference type="KEGG" id="ela:UCREL1_2351"/>
<protein>
    <submittedName>
        <fullName evidence="1">Uncharacterized protein</fullName>
    </submittedName>
</protein>
<gene>
    <name evidence="1" type="ORF">UCREL1_2351</name>
</gene>
<keyword evidence="2" id="KW-1185">Reference proteome</keyword>
<evidence type="ECO:0000313" key="1">
    <source>
        <dbReference type="EMBL" id="EMR70587.1"/>
    </source>
</evidence>
<proteinExistence type="predicted"/>
<dbReference type="eggNOG" id="ENOG502SVX1">
    <property type="taxonomic scope" value="Eukaryota"/>
</dbReference>
<accession>M7T224</accession>
<evidence type="ECO:0000313" key="2">
    <source>
        <dbReference type="Proteomes" id="UP000012174"/>
    </source>
</evidence>